<comment type="caution">
    <text evidence="2">The sequence shown here is derived from an EMBL/GenBank/DDBJ whole genome shotgun (WGS) entry which is preliminary data.</text>
</comment>
<proteinExistence type="predicted"/>
<dbReference type="InterPro" id="IPR037171">
    <property type="entry name" value="NagB/RpiA_transferase-like"/>
</dbReference>
<dbReference type="InterPro" id="IPR003741">
    <property type="entry name" value="LUD_dom"/>
</dbReference>
<evidence type="ECO:0000313" key="2">
    <source>
        <dbReference type="EMBL" id="HJG36341.1"/>
    </source>
</evidence>
<reference evidence="2" key="2">
    <citation type="submission" date="2021-09" db="EMBL/GenBank/DDBJ databases">
        <authorList>
            <person name="Gilroy R."/>
        </authorList>
    </citation>
    <scope>NUCLEOTIDE SEQUENCE</scope>
    <source>
        <strain evidence="2">ChiHjej13B12-9602</strain>
    </source>
</reference>
<feature type="domain" description="LUD" evidence="1">
    <location>
        <begin position="18"/>
        <end position="210"/>
    </location>
</feature>
<dbReference type="Pfam" id="PF02589">
    <property type="entry name" value="LUD_dom"/>
    <property type="match status" value="1"/>
</dbReference>
<reference evidence="2" key="1">
    <citation type="journal article" date="2021" name="PeerJ">
        <title>Extensive microbial diversity within the chicken gut microbiome revealed by metagenomics and culture.</title>
        <authorList>
            <person name="Gilroy R."/>
            <person name="Ravi A."/>
            <person name="Getino M."/>
            <person name="Pursley I."/>
            <person name="Horton D.L."/>
            <person name="Alikhan N.F."/>
            <person name="Baker D."/>
            <person name="Gharbi K."/>
            <person name="Hall N."/>
            <person name="Watson M."/>
            <person name="Adriaenssens E.M."/>
            <person name="Foster-Nyarko E."/>
            <person name="Jarju S."/>
            <person name="Secka A."/>
            <person name="Antonio M."/>
            <person name="Oren A."/>
            <person name="Chaudhuri R.R."/>
            <person name="La Ragione R."/>
            <person name="Hildebrand F."/>
            <person name="Pallen M.J."/>
        </authorList>
    </citation>
    <scope>NUCLEOTIDE SEQUENCE</scope>
    <source>
        <strain evidence="2">ChiHjej13B12-9602</strain>
    </source>
</reference>
<dbReference type="PANTHER" id="PTHR36179">
    <property type="entry name" value="LUD_DOM DOMAIN-CONTAINING PROTEIN"/>
    <property type="match status" value="1"/>
</dbReference>
<dbReference type="EMBL" id="DYUZ01000005">
    <property type="protein sequence ID" value="HJG36341.1"/>
    <property type="molecule type" value="Genomic_DNA"/>
</dbReference>
<sequence length="216" mass="23771">MAQLTDTVRAAYATTAQTVIKNLGHHGMEGYFCPSSAEAVELVRSWMSEGDSVTWGGTETFKETGMKAALDEAGIYRMLDRTTATTPEEKRAMWRDRVCADWFFMSANALTVNGELVNIDGNSDRLSLLLHGPEHVVVLVGMNKLVADVEAGFKRIRTITCPLNAARLHTGTPCELTGTCAECHSKSCMCCQMVVTRHSRHEGRIRVVLIGEELGY</sequence>
<dbReference type="PANTHER" id="PTHR36179:SF2">
    <property type="entry name" value="LUD DOMAIN-CONTAINING PROTEIN"/>
    <property type="match status" value="1"/>
</dbReference>
<accession>A0A921ITG0</accession>
<name>A0A921ITG0_9ACTN</name>
<dbReference type="Proteomes" id="UP000753256">
    <property type="component" value="Unassembled WGS sequence"/>
</dbReference>
<protein>
    <submittedName>
        <fullName evidence="2">Lactate utilization protein</fullName>
    </submittedName>
</protein>
<evidence type="ECO:0000313" key="3">
    <source>
        <dbReference type="Proteomes" id="UP000753256"/>
    </source>
</evidence>
<dbReference type="SUPFAM" id="SSF100950">
    <property type="entry name" value="NagB/RpiA/CoA transferase-like"/>
    <property type="match status" value="1"/>
</dbReference>
<organism evidence="2 3">
    <name type="scientific">Enorma phocaeensis</name>
    <dbReference type="NCBI Taxonomy" id="1871019"/>
    <lineage>
        <taxon>Bacteria</taxon>
        <taxon>Bacillati</taxon>
        <taxon>Actinomycetota</taxon>
        <taxon>Coriobacteriia</taxon>
        <taxon>Coriobacteriales</taxon>
        <taxon>Coriobacteriaceae</taxon>
        <taxon>Enorma</taxon>
    </lineage>
</organism>
<evidence type="ECO:0000259" key="1">
    <source>
        <dbReference type="Pfam" id="PF02589"/>
    </source>
</evidence>
<dbReference type="AlphaFoldDB" id="A0A921ITG0"/>
<gene>
    <name evidence="2" type="ORF">K8V70_00525</name>
</gene>
<dbReference type="RefSeq" id="WP_273188481.1">
    <property type="nucleotide sequence ID" value="NZ_DYUZ01000005.1"/>
</dbReference>